<dbReference type="AlphaFoldDB" id="A0A605DEG9"/>
<protein>
    <recommendedName>
        <fullName evidence="1">CobQ/CobB/MinD/ParA nucleotide binding domain-containing protein</fullName>
    </recommendedName>
</protein>
<reference evidence="2" key="1">
    <citation type="submission" date="2018-08" db="EMBL/GenBank/DDBJ databases">
        <authorList>
            <consortium name="NARMS: The National Antimicrobial Resistance Monitoring System"/>
        </authorList>
    </citation>
    <scope>NUCLEOTIDE SEQUENCE</scope>
    <source>
        <strain evidence="2">CVM N17S1479</strain>
    </source>
</reference>
<organism evidence="2">
    <name type="scientific">Salmonella montevideo</name>
    <dbReference type="NCBI Taxonomy" id="115981"/>
    <lineage>
        <taxon>Bacteria</taxon>
        <taxon>Pseudomonadati</taxon>
        <taxon>Pseudomonadota</taxon>
        <taxon>Gammaproteobacteria</taxon>
        <taxon>Enterobacterales</taxon>
        <taxon>Enterobacteriaceae</taxon>
        <taxon>Salmonella</taxon>
    </lineage>
</organism>
<accession>A0A605DEG9</accession>
<evidence type="ECO:0000313" key="2">
    <source>
        <dbReference type="EMBL" id="ECU3336521.1"/>
    </source>
</evidence>
<dbReference type="Gene3D" id="3.40.50.300">
    <property type="entry name" value="P-loop containing nucleotide triphosphate hydrolases"/>
    <property type="match status" value="1"/>
</dbReference>
<comment type="caution">
    <text evidence="2">The sequence shown here is derived from an EMBL/GenBank/DDBJ whole genome shotgun (WGS) entry which is preliminary data.</text>
</comment>
<dbReference type="SUPFAM" id="SSF52540">
    <property type="entry name" value="P-loop containing nucleoside triphosphate hydrolases"/>
    <property type="match status" value="1"/>
</dbReference>
<gene>
    <name evidence="2" type="ORF">DYO72_23690</name>
</gene>
<dbReference type="Pfam" id="PF01656">
    <property type="entry name" value="CbiA"/>
    <property type="match status" value="1"/>
</dbReference>
<proteinExistence type="predicted"/>
<dbReference type="InterPro" id="IPR002586">
    <property type="entry name" value="CobQ/CobB/MinD/ParA_Nub-bd_dom"/>
</dbReference>
<feature type="domain" description="CobQ/CobB/MinD/ParA nucleotide binding" evidence="1">
    <location>
        <begin position="8"/>
        <end position="82"/>
    </location>
</feature>
<sequence length="242" mass="26844">MENTIHFILQGKGGAGKSFISVMLAQFFKSKGADLKAFDTDAENATLCYYKALNPQHIPVMNESRIIDAKRFDALMEKLLTEEGTFVIDNGANTFSPLLAYIVENDVVNFLSDSGKKVYIHTVVCGGADLADTANGFNSIAQGIDGAPLVLWLNEHFGSMKTDAGKDFTETKAFKANEARVHGVVTLESRNAQTYGEDIRKMNTKRLTIEEVMQSPDFALMEKQRLRNVAKDIFGQLEKIEF</sequence>
<evidence type="ECO:0000259" key="1">
    <source>
        <dbReference type="Pfam" id="PF01656"/>
    </source>
</evidence>
<dbReference type="InterPro" id="IPR027417">
    <property type="entry name" value="P-loop_NTPase"/>
</dbReference>
<dbReference type="EMBL" id="AAKPPR010000019">
    <property type="protein sequence ID" value="ECU3336521.1"/>
    <property type="molecule type" value="Genomic_DNA"/>
</dbReference>
<name>A0A605DEG9_SALMO</name>